<evidence type="ECO:0000256" key="4">
    <source>
        <dbReference type="ARBA" id="ARBA00023136"/>
    </source>
</evidence>
<dbReference type="RefSeq" id="WP_202103129.1">
    <property type="nucleotide sequence ID" value="NZ_JAERTY010000005.1"/>
</dbReference>
<dbReference type="PANTHER" id="PTHR30026:SF20">
    <property type="entry name" value="OUTER MEMBRANE PROTEIN TOLC"/>
    <property type="match status" value="1"/>
</dbReference>
<evidence type="ECO:0000313" key="8">
    <source>
        <dbReference type="Proteomes" id="UP000625283"/>
    </source>
</evidence>
<dbReference type="PANTHER" id="PTHR30026">
    <property type="entry name" value="OUTER MEMBRANE PROTEIN TOLC"/>
    <property type="match status" value="1"/>
</dbReference>
<evidence type="ECO:0000256" key="2">
    <source>
        <dbReference type="ARBA" id="ARBA00022452"/>
    </source>
</evidence>
<name>A0ABS1R3V3_9SPHI</name>
<keyword evidence="3" id="KW-0812">Transmembrane</keyword>
<protein>
    <submittedName>
        <fullName evidence="7">TolC family protein</fullName>
    </submittedName>
</protein>
<keyword evidence="5" id="KW-0998">Cell outer membrane</keyword>
<evidence type="ECO:0000256" key="1">
    <source>
        <dbReference type="ARBA" id="ARBA00004442"/>
    </source>
</evidence>
<keyword evidence="6" id="KW-0175">Coiled coil</keyword>
<reference evidence="7 8" key="1">
    <citation type="submission" date="2021-01" db="EMBL/GenBank/DDBJ databases">
        <title>C459-1 draft genome sequence.</title>
        <authorList>
            <person name="Zhang X.-F."/>
        </authorList>
    </citation>
    <scope>NUCLEOTIDE SEQUENCE [LARGE SCALE GENOMIC DNA]</scope>
    <source>
        <strain evidence="8">C459-1</strain>
    </source>
</reference>
<organism evidence="7 8">
    <name type="scientific">Sphingobacterium faecale</name>
    <dbReference type="NCBI Taxonomy" id="2803775"/>
    <lineage>
        <taxon>Bacteria</taxon>
        <taxon>Pseudomonadati</taxon>
        <taxon>Bacteroidota</taxon>
        <taxon>Sphingobacteriia</taxon>
        <taxon>Sphingobacteriales</taxon>
        <taxon>Sphingobacteriaceae</taxon>
        <taxon>Sphingobacterium</taxon>
    </lineage>
</organism>
<dbReference type="EMBL" id="JAERTY010000005">
    <property type="protein sequence ID" value="MBL1409386.1"/>
    <property type="molecule type" value="Genomic_DNA"/>
</dbReference>
<comment type="subcellular location">
    <subcellularLocation>
        <location evidence="1">Cell outer membrane</location>
    </subcellularLocation>
</comment>
<keyword evidence="8" id="KW-1185">Reference proteome</keyword>
<feature type="coiled-coil region" evidence="6">
    <location>
        <begin position="305"/>
        <end position="355"/>
    </location>
</feature>
<evidence type="ECO:0000313" key="7">
    <source>
        <dbReference type="EMBL" id="MBL1409386.1"/>
    </source>
</evidence>
<accession>A0ABS1R3V3</accession>
<evidence type="ECO:0000256" key="3">
    <source>
        <dbReference type="ARBA" id="ARBA00022692"/>
    </source>
</evidence>
<gene>
    <name evidence="7" type="ORF">JKG61_11550</name>
</gene>
<comment type="caution">
    <text evidence="7">The sequence shown here is derived from an EMBL/GenBank/DDBJ whole genome shotgun (WGS) entry which is preliminary data.</text>
</comment>
<keyword evidence="4" id="KW-0472">Membrane</keyword>
<evidence type="ECO:0000256" key="6">
    <source>
        <dbReference type="SAM" id="Coils"/>
    </source>
</evidence>
<dbReference type="Gene3D" id="1.20.1600.10">
    <property type="entry name" value="Outer membrane efflux proteins (OEP)"/>
    <property type="match status" value="1"/>
</dbReference>
<sequence length="393" mass="46172">MPSTSLNRQSNLSIEVKKEELKEFKNSRIPVFYIDANIQRNLVVPITPVPAVAFDPNALDGAVIPLKFATKWSAKTGLQMEWQLFDPKYRVEKKQKILEIESAALDQAKQEQEWKRDATLAYAGVVLASKQYRLALQDSIHYDEILKVLEIRYKEGREQLTNYLAAQQEFERKRIQLYESWTVLRDADLELCRFTDLETIKTLDSDINDILTFIEKYRKNNITEESLRIERRTYELQKEGVKRQLLPTFKLNAYLGEQYYSNVLHLDKGKEWYGSSYVNAAVKVPISTFFTYRSTYKRLHTEFDLVSLKIDSERFNEDINEKQREGKIAAARVKLKRLETIADLARQAKENQERIYKEGRLLVVDLNESIHQLNQTKREVWQAEYDLIQAILE</sequence>
<evidence type="ECO:0000256" key="5">
    <source>
        <dbReference type="ARBA" id="ARBA00023237"/>
    </source>
</evidence>
<keyword evidence="2" id="KW-1134">Transmembrane beta strand</keyword>
<proteinExistence type="predicted"/>
<dbReference type="Proteomes" id="UP000625283">
    <property type="component" value="Unassembled WGS sequence"/>
</dbReference>
<dbReference type="SUPFAM" id="SSF56954">
    <property type="entry name" value="Outer membrane efflux proteins (OEP)"/>
    <property type="match status" value="1"/>
</dbReference>
<dbReference type="InterPro" id="IPR051906">
    <property type="entry name" value="TolC-like"/>
</dbReference>